<evidence type="ECO:0000259" key="1">
    <source>
        <dbReference type="Pfam" id="PF01610"/>
    </source>
</evidence>
<accession>A0A2A5MD11</accession>
<gene>
    <name evidence="4" type="ORF">CP911_25395</name>
</gene>
<dbReference type="PANTHER" id="PTHR33498:SF1">
    <property type="entry name" value="TRANSPOSASE FOR INSERTION SEQUENCE ELEMENT IS1557"/>
    <property type="match status" value="1"/>
</dbReference>
<dbReference type="InterPro" id="IPR002560">
    <property type="entry name" value="Transposase_DDE"/>
</dbReference>
<dbReference type="Pfam" id="PF13542">
    <property type="entry name" value="HTH_Tnp_ISL3"/>
    <property type="match status" value="1"/>
</dbReference>
<dbReference type="Pfam" id="PF14690">
    <property type="entry name" value="Zn_ribbon_ISL3"/>
    <property type="match status" value="1"/>
</dbReference>
<organism evidence="4 5">
    <name type="scientific">Klebsiella quasipneumoniae</name>
    <dbReference type="NCBI Taxonomy" id="1463165"/>
    <lineage>
        <taxon>Bacteria</taxon>
        <taxon>Pseudomonadati</taxon>
        <taxon>Pseudomonadota</taxon>
        <taxon>Gammaproteobacteria</taxon>
        <taxon>Enterobacterales</taxon>
        <taxon>Enterobacteriaceae</taxon>
        <taxon>Klebsiella/Raoultella group</taxon>
        <taxon>Klebsiella</taxon>
        <taxon>Klebsiella pneumoniae complex</taxon>
    </lineage>
</organism>
<dbReference type="RefSeq" id="WP_004194725.1">
    <property type="nucleotide sequence ID" value="NZ_AP021951.1"/>
</dbReference>
<name>A0A2A5MD11_9ENTR</name>
<comment type="caution">
    <text evidence="4">The sequence shown here is derived from an EMBL/GenBank/DDBJ whole genome shotgun (WGS) entry which is preliminary data.</text>
</comment>
<dbReference type="NCBIfam" id="NF033550">
    <property type="entry name" value="transpos_ISL3"/>
    <property type="match status" value="1"/>
</dbReference>
<dbReference type="EMBL" id="NXHG01000024">
    <property type="protein sequence ID" value="PCM58799.1"/>
    <property type="molecule type" value="Genomic_DNA"/>
</dbReference>
<feature type="domain" description="Transposase IS204/IS1001/IS1096/IS1165 DDE" evidence="1">
    <location>
        <begin position="159"/>
        <end position="393"/>
    </location>
</feature>
<dbReference type="AlphaFoldDB" id="A0A2A5MD11"/>
<feature type="domain" description="Transposase IS204/IS1001/IS1096/IS1165 zinc-finger" evidence="3">
    <location>
        <begin position="44"/>
        <end position="86"/>
    </location>
</feature>
<evidence type="ECO:0000259" key="3">
    <source>
        <dbReference type="Pfam" id="PF14690"/>
    </source>
</evidence>
<protein>
    <submittedName>
        <fullName evidence="4">ISL3 family transposase</fullName>
    </submittedName>
</protein>
<feature type="domain" description="Transposase IS204/IS1001/IS1096/IS1165 helix-turn-helix" evidence="2">
    <location>
        <begin position="92"/>
        <end position="141"/>
    </location>
</feature>
<proteinExistence type="predicted"/>
<evidence type="ECO:0000313" key="4">
    <source>
        <dbReference type="EMBL" id="PCM58799.1"/>
    </source>
</evidence>
<evidence type="ECO:0000259" key="2">
    <source>
        <dbReference type="Pfam" id="PF13542"/>
    </source>
</evidence>
<dbReference type="InterPro" id="IPR047951">
    <property type="entry name" value="Transpos_ISL3"/>
</dbReference>
<sequence>MDEKSLYAHILNLSAPWQVKSLSLDENAASVTVTVGIAENTQLTCPACGKSCPVHDHRHRKWRHLDTCQFATIVEASVPRVMCPKHGCQTLPVPWAGPGSRYTLLFESFVLSWLKISTVDAVRKQLKLSWNAVDGIMTRAVKRGLARIKKPLAARHMNVDEVAFKKGHRYITVISDRDGRALALTDDRGKESLAGYLRTLTDGQLQAIKTLSMDMNAGYIRAARIHLPCAVDKIAFDRFHVAKQLGEVVDKTRQNEHPRLPVESRRQAKGTRFLWQYSDKWMTESRQKKLMWLREQMQQTSQCWTLKELAKNIWDRPWSTERRNDWLQWISLASQCDVPMMKNAAKTIKKRLYGILNAMHHRVSNGNAEALNSKIRLLRIKARGYRNRERFKLGVMFHYGKLNMAF</sequence>
<dbReference type="InterPro" id="IPR032877">
    <property type="entry name" value="Transposase_HTH"/>
</dbReference>
<reference evidence="4 5" key="1">
    <citation type="submission" date="2017-09" db="EMBL/GenBank/DDBJ databases">
        <title>Mdr eskape-Ghana.</title>
        <authorList>
            <person name="Agyepong N."/>
            <person name="Janice J."/>
            <person name="Samuelsen O."/>
            <person name="Owusu-Ofori A."/>
            <person name="Sundsfjord A."/>
            <person name="Essack S."/>
            <person name="Pedersen T."/>
        </authorList>
    </citation>
    <scope>NUCLEOTIDE SEQUENCE [LARGE SCALE GENOMIC DNA]</scope>
    <source>
        <strain evidence="4 5">46</strain>
    </source>
</reference>
<dbReference type="PANTHER" id="PTHR33498">
    <property type="entry name" value="TRANSPOSASE FOR INSERTION SEQUENCE ELEMENT IS1557"/>
    <property type="match status" value="1"/>
</dbReference>
<dbReference type="Pfam" id="PF01610">
    <property type="entry name" value="DDE_Tnp_ISL3"/>
    <property type="match status" value="1"/>
</dbReference>
<evidence type="ECO:0000313" key="5">
    <source>
        <dbReference type="Proteomes" id="UP000217648"/>
    </source>
</evidence>
<dbReference type="InterPro" id="IPR029261">
    <property type="entry name" value="Transposase_Znf"/>
</dbReference>
<dbReference type="Proteomes" id="UP000217648">
    <property type="component" value="Unassembled WGS sequence"/>
</dbReference>